<dbReference type="OMA" id="SGVHRDI"/>
<dbReference type="KEGG" id="sapo:SAPIO_CDS8654"/>
<dbReference type="VEuPathDB" id="FungiDB:SAPIO_CDS8654"/>
<keyword evidence="5 7" id="KW-0472">Membrane</keyword>
<protein>
    <recommendedName>
        <fullName evidence="10">Integral membrane protein DUF92</fullName>
    </recommendedName>
</protein>
<dbReference type="Proteomes" id="UP000028545">
    <property type="component" value="Unassembled WGS sequence"/>
</dbReference>
<keyword evidence="3 7" id="KW-0812">Transmembrane</keyword>
<dbReference type="GeneID" id="27727726"/>
<evidence type="ECO:0000256" key="1">
    <source>
        <dbReference type="ARBA" id="ARBA00004141"/>
    </source>
</evidence>
<gene>
    <name evidence="8" type="ORF">SAPIO_CDS8654</name>
</gene>
<evidence type="ECO:0000256" key="5">
    <source>
        <dbReference type="ARBA" id="ARBA00023136"/>
    </source>
</evidence>
<dbReference type="AlphaFoldDB" id="A0A084G052"/>
<dbReference type="RefSeq" id="XP_016640513.1">
    <property type="nucleotide sequence ID" value="XM_016790250.1"/>
</dbReference>
<feature type="region of interest" description="Disordered" evidence="6">
    <location>
        <begin position="365"/>
        <end position="393"/>
    </location>
</feature>
<organism evidence="8 9">
    <name type="scientific">Pseudallescheria apiosperma</name>
    <name type="common">Scedosporium apiospermum</name>
    <dbReference type="NCBI Taxonomy" id="563466"/>
    <lineage>
        <taxon>Eukaryota</taxon>
        <taxon>Fungi</taxon>
        <taxon>Dikarya</taxon>
        <taxon>Ascomycota</taxon>
        <taxon>Pezizomycotina</taxon>
        <taxon>Sordariomycetes</taxon>
        <taxon>Hypocreomycetidae</taxon>
        <taxon>Microascales</taxon>
        <taxon>Microascaceae</taxon>
        <taxon>Scedosporium</taxon>
    </lineage>
</organism>
<dbReference type="OrthoDB" id="30881at2759"/>
<evidence type="ECO:0000256" key="7">
    <source>
        <dbReference type="SAM" id="Phobius"/>
    </source>
</evidence>
<proteinExistence type="inferred from homology"/>
<dbReference type="GO" id="GO:0016020">
    <property type="term" value="C:membrane"/>
    <property type="evidence" value="ECO:0007669"/>
    <property type="project" value="UniProtKB-SubCell"/>
</dbReference>
<evidence type="ECO:0000256" key="4">
    <source>
        <dbReference type="ARBA" id="ARBA00022989"/>
    </source>
</evidence>
<accession>A0A084G052</accession>
<feature type="transmembrane region" description="Helical" evidence="7">
    <location>
        <begin position="54"/>
        <end position="72"/>
    </location>
</feature>
<dbReference type="HOGENOM" id="CLU_036918_1_0_1"/>
<evidence type="ECO:0000313" key="8">
    <source>
        <dbReference type="EMBL" id="KEZ40714.1"/>
    </source>
</evidence>
<sequence length="443" mass="47467">MSTSPEVDIEVKVAWWYSRENILIAWLDRDLRPSGHCLISLPLRRRPTTHSIDLATAMKPYIAAPAILALIYRAWSHKSLTLGGIITAAVTAVAHASHPWSLPFALLAIFFLVGTRATKVKKDIKATLTIPSKGTSGGEGPRTHVQVLSNSVVASVLSVLHAYQLHRRSQTLAGLSTSPDDFCYPWGGDLLIVGIIAHYAAVTADTLSSELGILSKSPPRLITSLSFRQVPPGTNGGVSLAGTLAGALGSAIIALSSTFLIPACTDTNALGSYVDGVWTLERRLIFAAAITLWGFLGSLLDSILGGLLQRTVKDRRTGKVIEGEGGERVLILSESTQSVFAPIESAVLSGEAEYAVEHTDATATAGYKPNKDSRKNRFDAKKRHRRASFGDERPSRIVESGHDLLDNNQVNLLMAAIMSFGAMAVAGYFWGIPLSTIVPPVIV</sequence>
<feature type="transmembrane region" description="Helical" evidence="7">
    <location>
        <begin position="283"/>
        <end position="308"/>
    </location>
</feature>
<reference evidence="8 9" key="1">
    <citation type="journal article" date="2014" name="Genome Announc.">
        <title>Draft genome sequence of the pathogenic fungus Scedosporium apiospermum.</title>
        <authorList>
            <person name="Vandeputte P."/>
            <person name="Ghamrawi S."/>
            <person name="Rechenmann M."/>
            <person name="Iltis A."/>
            <person name="Giraud S."/>
            <person name="Fleury M."/>
            <person name="Thornton C."/>
            <person name="Delhaes L."/>
            <person name="Meyer W."/>
            <person name="Papon N."/>
            <person name="Bouchara J.P."/>
        </authorList>
    </citation>
    <scope>NUCLEOTIDE SEQUENCE [LARGE SCALE GENOMIC DNA]</scope>
    <source>
        <strain evidence="8 9">IHEM 14462</strain>
    </source>
</reference>
<comment type="subcellular location">
    <subcellularLocation>
        <location evidence="1">Membrane</location>
        <topology evidence="1">Multi-pass membrane protein</topology>
    </subcellularLocation>
</comment>
<dbReference type="PANTHER" id="PTHR13353">
    <property type="entry name" value="TRANSMEMBRANE PROTEIN 19"/>
    <property type="match status" value="1"/>
</dbReference>
<comment type="caution">
    <text evidence="8">The sequence shown here is derived from an EMBL/GenBank/DDBJ whole genome shotgun (WGS) entry which is preliminary data.</text>
</comment>
<keyword evidence="4 7" id="KW-1133">Transmembrane helix</keyword>
<feature type="compositionally biased region" description="Basic and acidic residues" evidence="6">
    <location>
        <begin position="369"/>
        <end position="379"/>
    </location>
</feature>
<dbReference type="InterPro" id="IPR002794">
    <property type="entry name" value="DUF92_TMEM19"/>
</dbReference>
<dbReference type="PANTHER" id="PTHR13353:SF5">
    <property type="entry name" value="TRANSMEMBRANE PROTEIN 19"/>
    <property type="match status" value="1"/>
</dbReference>
<dbReference type="EMBL" id="JOWA01000121">
    <property type="protein sequence ID" value="KEZ40714.1"/>
    <property type="molecule type" value="Genomic_DNA"/>
</dbReference>
<evidence type="ECO:0008006" key="10">
    <source>
        <dbReference type="Google" id="ProtNLM"/>
    </source>
</evidence>
<keyword evidence="9" id="KW-1185">Reference proteome</keyword>
<evidence type="ECO:0000256" key="3">
    <source>
        <dbReference type="ARBA" id="ARBA00022692"/>
    </source>
</evidence>
<evidence type="ECO:0000256" key="2">
    <source>
        <dbReference type="ARBA" id="ARBA00009012"/>
    </source>
</evidence>
<evidence type="ECO:0000313" key="9">
    <source>
        <dbReference type="Proteomes" id="UP000028545"/>
    </source>
</evidence>
<feature type="transmembrane region" description="Helical" evidence="7">
    <location>
        <begin position="238"/>
        <end position="263"/>
    </location>
</feature>
<comment type="similarity">
    <text evidence="2">Belongs to the TMEM19 family.</text>
</comment>
<dbReference type="Pfam" id="PF01940">
    <property type="entry name" value="DUF92"/>
    <property type="match status" value="1"/>
</dbReference>
<evidence type="ECO:0000256" key="6">
    <source>
        <dbReference type="SAM" id="MobiDB-lite"/>
    </source>
</evidence>
<feature type="transmembrane region" description="Helical" evidence="7">
    <location>
        <begin position="102"/>
        <end position="118"/>
    </location>
</feature>
<name>A0A084G052_PSEDA</name>
<feature type="transmembrane region" description="Helical" evidence="7">
    <location>
        <begin position="410"/>
        <end position="430"/>
    </location>
</feature>